<name>A0A317TY71_9GAMM</name>
<sequence>MLTPINNPNNHPTLHFLNEKIAYYNRLQGPGIGESLQKLLLLEIQDLVVKLKQKVDYEPDENEDLMPIKSWNEISSELGRFGLTAQRGLALEKQLLDLTSNISSKKLTAREWRNNTSPSFFGEYFQAKRRHPSLNAVDNSLKRLEESSNIYSTDCFYLLMDVGSALLDAINSSELNKKELDNSRILLVQINRKMSKFIKKNPHIGGRYAEHANTAQEISTEVLTIPNENAKELLTLFKGAYYSAIQKELAALLPALSFYELALLGSANNTTWKLERHDKDETICIRIERPWGNKPLVQKIRKTPLNEFLIEDYTNFQIYPYDIAISAYADLGNFRTLREKEGLNDPKSIIDSCFHDIGQLVKFSSTCLDYGVIYSDIKLTNFLMSKDRKLVISDHKSFIALGKSKQIATDKLLTSPCYDPPDLVAAKAGDLIDADKLMSYQLGLALYEYLVLPVNAKSEGEIFWTKQELDFNNPIFSYTQGTMLKDLIEQATEPNPQKRIGIKEFGLKWNAIFHQEPVAKQIQSLNYSYSTFAKGREHEYKVKAESFSNLGKEYQGMKGDALKTAILLNYKIALDKIETLDELGSFKEKIASSDEYQVLRTAQREFMRQWAGFDDLFEIKTSSLAALEELIEAAKIRIENKQVRNVI</sequence>
<dbReference type="PROSITE" id="PS50011">
    <property type="entry name" value="PROTEIN_KINASE_DOM"/>
    <property type="match status" value="1"/>
</dbReference>
<dbReference type="EMBL" id="QHJG01000052">
    <property type="protein sequence ID" value="PWY53959.1"/>
    <property type="molecule type" value="Genomic_DNA"/>
</dbReference>
<keyword evidence="5" id="KW-1185">Reference proteome</keyword>
<dbReference type="EMBL" id="RZGX01000033">
    <property type="protein sequence ID" value="RUR18923.1"/>
    <property type="molecule type" value="Genomic_DNA"/>
</dbReference>
<dbReference type="PROSITE" id="PS00108">
    <property type="entry name" value="PROTEIN_KINASE_ST"/>
    <property type="match status" value="1"/>
</dbReference>
<evidence type="ECO:0000313" key="4">
    <source>
        <dbReference type="Proteomes" id="UP000247152"/>
    </source>
</evidence>
<evidence type="ECO:0000313" key="2">
    <source>
        <dbReference type="EMBL" id="PWY53959.1"/>
    </source>
</evidence>
<dbReference type="GO" id="GO:0044161">
    <property type="term" value="C:host cell cytoplasmic vesicle"/>
    <property type="evidence" value="ECO:0007669"/>
    <property type="project" value="InterPro"/>
</dbReference>
<dbReference type="AlphaFoldDB" id="A0A317TY71"/>
<comment type="caution">
    <text evidence="2">The sequence shown here is derived from an EMBL/GenBank/DDBJ whole genome shotgun (WGS) entry which is preliminary data.</text>
</comment>
<dbReference type="Pfam" id="PF14860">
    <property type="entry name" value="DrrA_P4M"/>
    <property type="match status" value="1"/>
</dbReference>
<dbReference type="OrthoDB" id="5648427at2"/>
<evidence type="ECO:0000313" key="3">
    <source>
        <dbReference type="EMBL" id="RUR18923.1"/>
    </source>
</evidence>
<protein>
    <recommendedName>
        <fullName evidence="1">Protein kinase domain-containing protein</fullName>
    </recommendedName>
</protein>
<gene>
    <name evidence="2" type="ORF">DGG96_19465</name>
    <name evidence="3" type="ORF">ELY20_16230</name>
</gene>
<dbReference type="InterPro" id="IPR008271">
    <property type="entry name" value="Ser/Thr_kinase_AS"/>
</dbReference>
<accession>A0A317TY71</accession>
<dbReference type="Gene3D" id="1.20.1280.280">
    <property type="match status" value="1"/>
</dbReference>
<organism evidence="2 4">
    <name type="scientific">Legionella qingyii</name>
    <dbReference type="NCBI Taxonomy" id="2184757"/>
    <lineage>
        <taxon>Bacteria</taxon>
        <taxon>Pseudomonadati</taxon>
        <taxon>Pseudomonadota</taxon>
        <taxon>Gammaproteobacteria</taxon>
        <taxon>Legionellales</taxon>
        <taxon>Legionellaceae</taxon>
        <taxon>Legionella</taxon>
    </lineage>
</organism>
<dbReference type="GO" id="GO:0031267">
    <property type="term" value="F:small GTPase binding"/>
    <property type="evidence" value="ECO:0007669"/>
    <property type="project" value="InterPro"/>
</dbReference>
<dbReference type="GO" id="GO:0004672">
    <property type="term" value="F:protein kinase activity"/>
    <property type="evidence" value="ECO:0007669"/>
    <property type="project" value="InterPro"/>
</dbReference>
<dbReference type="Proteomes" id="UP000287374">
    <property type="component" value="Unassembled WGS sequence"/>
</dbReference>
<proteinExistence type="predicted"/>
<evidence type="ECO:0000313" key="5">
    <source>
        <dbReference type="Proteomes" id="UP000287374"/>
    </source>
</evidence>
<reference evidence="2 4" key="1">
    <citation type="submission" date="2018-05" db="EMBL/GenBank/DDBJ databases">
        <title>Legionella qingyii sp.nov., whole genome shotgun sequence.</title>
        <authorList>
            <person name="Wu H."/>
            <person name="Zhu Q."/>
            <person name="Hu C."/>
        </authorList>
    </citation>
    <scope>NUCLEOTIDE SEQUENCE [LARGE SCALE GENOMIC DNA]</scope>
    <source>
        <strain evidence="2 4">HEB18</strain>
    </source>
</reference>
<dbReference type="Gene3D" id="1.10.510.10">
    <property type="entry name" value="Transferase(Phosphotransferase) domain 1"/>
    <property type="match status" value="1"/>
</dbReference>
<dbReference type="InterPro" id="IPR011009">
    <property type="entry name" value="Kinase-like_dom_sf"/>
</dbReference>
<dbReference type="SUPFAM" id="SSF56112">
    <property type="entry name" value="Protein kinase-like (PK-like)"/>
    <property type="match status" value="1"/>
</dbReference>
<dbReference type="InterPro" id="IPR028057">
    <property type="entry name" value="DrrA_P4M"/>
</dbReference>
<feature type="domain" description="Protein kinase" evidence="1">
    <location>
        <begin position="258"/>
        <end position="513"/>
    </location>
</feature>
<evidence type="ECO:0000259" key="1">
    <source>
        <dbReference type="PROSITE" id="PS50011"/>
    </source>
</evidence>
<dbReference type="InterPro" id="IPR000719">
    <property type="entry name" value="Prot_kinase_dom"/>
</dbReference>
<dbReference type="GO" id="GO:0005524">
    <property type="term" value="F:ATP binding"/>
    <property type="evidence" value="ECO:0007669"/>
    <property type="project" value="InterPro"/>
</dbReference>
<dbReference type="Proteomes" id="UP000247152">
    <property type="component" value="Unassembled WGS sequence"/>
</dbReference>
<dbReference type="InterPro" id="IPR038346">
    <property type="entry name" value="DrrA_PI4P-bd_sf"/>
</dbReference>
<dbReference type="RefSeq" id="WP_110144144.1">
    <property type="nucleotide sequence ID" value="NZ_QHJG01000052.1"/>
</dbReference>
<reference evidence="3 5" key="2">
    <citation type="submission" date="2018-12" db="EMBL/GenBank/DDBJ databases">
        <title>Legionella sp,whole genome shotgun sequence.</title>
        <authorList>
            <person name="Wu H."/>
        </authorList>
    </citation>
    <scope>NUCLEOTIDE SEQUENCE [LARGE SCALE GENOMIC DNA]</scope>
    <source>
        <strain evidence="3">Km489</strain>
        <strain evidence="5">km489</strain>
    </source>
</reference>